<name>A0ABU5XVS2_9MYCO</name>
<dbReference type="EMBL" id="JAYJJU010000008">
    <property type="protein sequence ID" value="MEB3032087.1"/>
    <property type="molecule type" value="Genomic_DNA"/>
</dbReference>
<feature type="region of interest" description="Disordered" evidence="1">
    <location>
        <begin position="1"/>
        <end position="107"/>
    </location>
</feature>
<proteinExistence type="predicted"/>
<dbReference type="RefSeq" id="WP_224975224.1">
    <property type="nucleotide sequence ID" value="NZ_JAYJJU010000008.1"/>
</dbReference>
<evidence type="ECO:0000313" key="3">
    <source>
        <dbReference type="Proteomes" id="UP001298593"/>
    </source>
</evidence>
<accession>A0ABU5XVS2</accession>
<evidence type="ECO:0000313" key="2">
    <source>
        <dbReference type="EMBL" id="MEB3032087.1"/>
    </source>
</evidence>
<comment type="caution">
    <text evidence="2">The sequence shown here is derived from an EMBL/GenBank/DDBJ whole genome shotgun (WGS) entry which is preliminary data.</text>
</comment>
<feature type="compositionally biased region" description="Low complexity" evidence="1">
    <location>
        <begin position="43"/>
        <end position="63"/>
    </location>
</feature>
<feature type="compositionally biased region" description="Basic and acidic residues" evidence="1">
    <location>
        <begin position="18"/>
        <end position="29"/>
    </location>
</feature>
<protein>
    <submittedName>
        <fullName evidence="2">Uncharacterized protein</fullName>
    </submittedName>
</protein>
<keyword evidence="3" id="KW-1185">Reference proteome</keyword>
<evidence type="ECO:0000256" key="1">
    <source>
        <dbReference type="SAM" id="MobiDB-lite"/>
    </source>
</evidence>
<gene>
    <name evidence="2" type="ORF">KV113_11030</name>
</gene>
<sequence>MTEDGQMDFASVAGGEPSRSDEVPDDRPVESGAGAVEGPTGAPEQEQSDPQSAQAASVVSDQAEPVAHEGVEPKAGVPVDEAGQQQESRRAELPGNTGADAAVSERRQAVSAQQAGLAERRTPRLFFLTNQMNLNGVLGARLLAPRESFHKYYVDLLEVCPGWVPVLTGAPPPSLIERVIAERGAGAPVLVELSESALNGLQPDTPVVYIRAVAFSAVTAIHFPDKKALRGHLARGYKNVHPHEDLLEVSPDLFNSTDCIETTISAPSDTPDIDWLHLDRVRGAISAVIAAANSGEATAVAAGVLGAAQLPEGTFVPPWLRWDEMGSATDVSPSADAFARAGQLIFQTSFRVLARCDQKDSWRPAEVLENIEGQIGASNPGGDAGLIIEKGLHRVRELINVEREFTPFQNPGSPYVAAKSLLMVLLRPDLGQLLDWPAEETGADEATRVAAAALAGCLRGLARESVALRSVVLDDLTAAWAVRTINGHDGPLGTPSFVAADDKTTLSLDGHELRRSTPLAPDPIPLYEAIAPTAREAVRITVSRHLGWPVVVRVRIPESSEVQQENSLITITTSQRIDLEPSVEEEAFLERLRATTGRDRREVNAMLRRAG</sequence>
<organism evidence="2 3">
    <name type="scientific">[Mycobacterium] nativiensis</name>
    <dbReference type="NCBI Taxonomy" id="2855503"/>
    <lineage>
        <taxon>Bacteria</taxon>
        <taxon>Bacillati</taxon>
        <taxon>Actinomycetota</taxon>
        <taxon>Actinomycetes</taxon>
        <taxon>Mycobacteriales</taxon>
        <taxon>Mycobacteriaceae</taxon>
        <taxon>Mycolicibacter</taxon>
    </lineage>
</organism>
<dbReference type="Proteomes" id="UP001298593">
    <property type="component" value="Unassembled WGS sequence"/>
</dbReference>
<reference evidence="2 3" key="1">
    <citation type="submission" date="2023-12" db="EMBL/GenBank/DDBJ databases">
        <title>Description of new species of Mycobacterium terrae complex isolated from sewage at the Sao Paulo Zoological Park Foundation in Brazil.</title>
        <authorList>
            <person name="Romagnoli C.L."/>
            <person name="Conceicao E.C."/>
            <person name="Machado E."/>
            <person name="Barreto L.B.P.F."/>
            <person name="Sharma A."/>
            <person name="Silva N.M."/>
            <person name="Marques L.E."/>
            <person name="Juliana M.A."/>
            <person name="Lourenco M.C.S."/>
            <person name="Digiampietri L.A."/>
            <person name="Suffys P.N."/>
            <person name="Viana-Niero C."/>
        </authorList>
    </citation>
    <scope>NUCLEOTIDE SEQUENCE [LARGE SCALE GENOMIC DNA]</scope>
    <source>
        <strain evidence="2 3">MYC340</strain>
    </source>
</reference>